<feature type="transmembrane region" description="Helical" evidence="6">
    <location>
        <begin position="144"/>
        <end position="165"/>
    </location>
</feature>
<evidence type="ECO:0000313" key="10">
    <source>
        <dbReference type="Proteomes" id="UP000241107"/>
    </source>
</evidence>
<keyword evidence="4 6" id="KW-1133">Transmembrane helix</keyword>
<gene>
    <name evidence="9" type="ORF">C7M61_003257</name>
</gene>
<dbReference type="EMBL" id="PYFQ01000008">
    <property type="protein sequence ID" value="PSK37553.1"/>
    <property type="molecule type" value="Genomic_DNA"/>
</dbReference>
<dbReference type="PANTHER" id="PTHR12822">
    <property type="entry name" value="PROTEIN YIPF"/>
    <property type="match status" value="1"/>
</dbReference>
<feature type="region of interest" description="Disordered" evidence="7">
    <location>
        <begin position="16"/>
        <end position="35"/>
    </location>
</feature>
<feature type="domain" description="Yip1" evidence="8">
    <location>
        <begin position="88"/>
        <end position="224"/>
    </location>
</feature>
<reference evidence="9 10" key="1">
    <citation type="submission" date="2018-03" db="EMBL/GenBank/DDBJ databases">
        <title>Candida pseudohaemulonii genome assembly and annotation.</title>
        <authorList>
            <person name="Munoz J.F."/>
            <person name="Gade L.G."/>
            <person name="Chow N.A."/>
            <person name="Litvintseva A.P."/>
            <person name="Loparev V.N."/>
            <person name="Cuomo C.A."/>
        </authorList>
    </citation>
    <scope>NUCLEOTIDE SEQUENCE [LARGE SCALE GENOMIC DNA]</scope>
    <source>
        <strain evidence="9 10">B12108</strain>
    </source>
</reference>
<sequence length="282" mass="31590">MSHNYSQVGQNDVPDLIEQDDFAPPPQNQQTPLQPDVVKPQVPEAASSMFQVRFYSGYFDINTEEFFAKIRLALDPFQKASVLASQNEDETTELYGAIWVTATLIFLVFVSSTGANIVSHWLYLGDENGGKYEYDFDRLTVSMSLFYGYIALVPLALYAVTTWWLKFADRLSLTRLVSIYGYANVLWVPLTVINFVLVVFVSSKNHKVLLNVFEWVSVLLSGAVTGLSIILKVKPVILKNSLDLAEGNVEQGTKNHHVLVLALCLVHLAFTILVKISFFGIN</sequence>
<comment type="caution">
    <text evidence="9">The sequence shown here is derived from an EMBL/GenBank/DDBJ whole genome shotgun (WGS) entry which is preliminary data.</text>
</comment>
<dbReference type="VEuPathDB" id="FungiDB:C7M61_003257"/>
<name>A0A2P7YNL8_9ASCO</name>
<dbReference type="InterPro" id="IPR039765">
    <property type="entry name" value="Yip5/YIPF1/YIPF2"/>
</dbReference>
<dbReference type="GeneID" id="36566646"/>
<proteinExistence type="inferred from homology"/>
<comment type="similarity">
    <text evidence="2 6">Belongs to the YIP1 family.</text>
</comment>
<protein>
    <recommendedName>
        <fullName evidence="6">Protein YIP</fullName>
    </recommendedName>
</protein>
<evidence type="ECO:0000256" key="1">
    <source>
        <dbReference type="ARBA" id="ARBA00004141"/>
    </source>
</evidence>
<dbReference type="GO" id="GO:0031267">
    <property type="term" value="F:small GTPase binding"/>
    <property type="evidence" value="ECO:0007669"/>
    <property type="project" value="InterPro"/>
</dbReference>
<dbReference type="Pfam" id="PF04893">
    <property type="entry name" value="Yip1"/>
    <property type="match status" value="1"/>
</dbReference>
<dbReference type="AlphaFoldDB" id="A0A2P7YNL8"/>
<accession>A0A2P7YNL8</accession>
<evidence type="ECO:0000256" key="7">
    <source>
        <dbReference type="SAM" id="MobiDB-lite"/>
    </source>
</evidence>
<evidence type="ECO:0000259" key="8">
    <source>
        <dbReference type="Pfam" id="PF04893"/>
    </source>
</evidence>
<dbReference type="GO" id="GO:0000139">
    <property type="term" value="C:Golgi membrane"/>
    <property type="evidence" value="ECO:0007669"/>
    <property type="project" value="UniProtKB-SubCell"/>
</dbReference>
<keyword evidence="3 6" id="KW-0812">Transmembrane</keyword>
<dbReference type="Proteomes" id="UP000241107">
    <property type="component" value="Unassembled WGS sequence"/>
</dbReference>
<evidence type="ECO:0000256" key="4">
    <source>
        <dbReference type="ARBA" id="ARBA00022989"/>
    </source>
</evidence>
<feature type="transmembrane region" description="Helical" evidence="6">
    <location>
        <begin position="177"/>
        <end position="200"/>
    </location>
</feature>
<dbReference type="PANTHER" id="PTHR12822:SF2">
    <property type="entry name" value="PROTEIN YIPF"/>
    <property type="match status" value="1"/>
</dbReference>
<evidence type="ECO:0000256" key="3">
    <source>
        <dbReference type="ARBA" id="ARBA00022692"/>
    </source>
</evidence>
<feature type="transmembrane region" description="Helical" evidence="6">
    <location>
        <begin position="94"/>
        <end position="124"/>
    </location>
</feature>
<evidence type="ECO:0000256" key="5">
    <source>
        <dbReference type="ARBA" id="ARBA00023136"/>
    </source>
</evidence>
<dbReference type="GO" id="GO:0016192">
    <property type="term" value="P:vesicle-mediated transport"/>
    <property type="evidence" value="ECO:0007669"/>
    <property type="project" value="InterPro"/>
</dbReference>
<evidence type="ECO:0000313" key="9">
    <source>
        <dbReference type="EMBL" id="PSK37553.1"/>
    </source>
</evidence>
<feature type="transmembrane region" description="Helical" evidence="6">
    <location>
        <begin position="258"/>
        <end position="281"/>
    </location>
</feature>
<dbReference type="InterPro" id="IPR006977">
    <property type="entry name" value="Yip1_dom"/>
</dbReference>
<evidence type="ECO:0000256" key="6">
    <source>
        <dbReference type="RuleBase" id="RU361264"/>
    </source>
</evidence>
<organism evidence="9 10">
    <name type="scientific">Candidozyma pseudohaemuli</name>
    <dbReference type="NCBI Taxonomy" id="418784"/>
    <lineage>
        <taxon>Eukaryota</taxon>
        <taxon>Fungi</taxon>
        <taxon>Dikarya</taxon>
        <taxon>Ascomycota</taxon>
        <taxon>Saccharomycotina</taxon>
        <taxon>Pichiomycetes</taxon>
        <taxon>Metschnikowiaceae</taxon>
        <taxon>Candidozyma</taxon>
    </lineage>
</organism>
<feature type="transmembrane region" description="Helical" evidence="6">
    <location>
        <begin position="212"/>
        <end position="231"/>
    </location>
</feature>
<comment type="subcellular location">
    <subcellularLocation>
        <location evidence="6">Golgi apparatus membrane</location>
        <topology evidence="6">Multi-pass membrane protein</topology>
    </subcellularLocation>
    <subcellularLocation>
        <location evidence="1">Membrane</location>
        <topology evidence="1">Multi-pass membrane protein</topology>
    </subcellularLocation>
</comment>
<dbReference type="STRING" id="418784.A0A2P7YNL8"/>
<evidence type="ECO:0000256" key="2">
    <source>
        <dbReference type="ARBA" id="ARBA00010596"/>
    </source>
</evidence>
<keyword evidence="10" id="KW-1185">Reference proteome</keyword>
<keyword evidence="5 6" id="KW-0472">Membrane</keyword>
<dbReference type="RefSeq" id="XP_024713088.1">
    <property type="nucleotide sequence ID" value="XM_024858601.1"/>
</dbReference>
<dbReference type="OrthoDB" id="10256463at2759"/>